<evidence type="ECO:0000256" key="5">
    <source>
        <dbReference type="ARBA" id="ARBA00022694"/>
    </source>
</evidence>
<dbReference type="InterPro" id="IPR027417">
    <property type="entry name" value="P-loop_NTPase"/>
</dbReference>
<feature type="site" description="Interaction with substrate tRNA" evidence="10">
    <location>
        <position position="124"/>
    </location>
</feature>
<name>A0A6N2WE00_9FIRM</name>
<evidence type="ECO:0000256" key="7">
    <source>
        <dbReference type="ARBA" id="ARBA00022840"/>
    </source>
</evidence>
<dbReference type="InterPro" id="IPR018022">
    <property type="entry name" value="IPT"/>
</dbReference>
<dbReference type="PANTHER" id="PTHR11088:SF60">
    <property type="entry name" value="TRNA DIMETHYLALLYLTRANSFERASE"/>
    <property type="match status" value="1"/>
</dbReference>
<evidence type="ECO:0000256" key="1">
    <source>
        <dbReference type="ARBA" id="ARBA00001946"/>
    </source>
</evidence>
<evidence type="ECO:0000256" key="6">
    <source>
        <dbReference type="ARBA" id="ARBA00022741"/>
    </source>
</evidence>
<organism evidence="14">
    <name type="scientific">[Clostridium] nexile</name>
    <dbReference type="NCBI Taxonomy" id="29361"/>
    <lineage>
        <taxon>Bacteria</taxon>
        <taxon>Bacillati</taxon>
        <taxon>Bacillota</taxon>
        <taxon>Clostridia</taxon>
        <taxon>Lachnospirales</taxon>
        <taxon>Lachnospiraceae</taxon>
        <taxon>Tyzzerella</taxon>
    </lineage>
</organism>
<evidence type="ECO:0000256" key="3">
    <source>
        <dbReference type="ARBA" id="ARBA00005842"/>
    </source>
</evidence>
<evidence type="ECO:0000256" key="11">
    <source>
        <dbReference type="RuleBase" id="RU003783"/>
    </source>
</evidence>
<dbReference type="SUPFAM" id="SSF52540">
    <property type="entry name" value="P-loop containing nucleoside triphosphate hydrolases"/>
    <property type="match status" value="2"/>
</dbReference>
<dbReference type="Gene3D" id="3.40.50.300">
    <property type="entry name" value="P-loop containing nucleotide triphosphate hydrolases"/>
    <property type="match status" value="1"/>
</dbReference>
<comment type="catalytic activity">
    <reaction evidence="9 10 11">
        <text>adenosine(37) in tRNA + dimethylallyl diphosphate = N(6)-dimethylallyladenosine(37) in tRNA + diphosphate</text>
        <dbReference type="Rhea" id="RHEA:26482"/>
        <dbReference type="Rhea" id="RHEA-COMP:10162"/>
        <dbReference type="Rhea" id="RHEA-COMP:10375"/>
        <dbReference type="ChEBI" id="CHEBI:33019"/>
        <dbReference type="ChEBI" id="CHEBI:57623"/>
        <dbReference type="ChEBI" id="CHEBI:74411"/>
        <dbReference type="ChEBI" id="CHEBI:74415"/>
        <dbReference type="EC" id="2.5.1.75"/>
    </reaction>
</comment>
<proteinExistence type="inferred from homology"/>
<feature type="binding site" evidence="10">
    <location>
        <begin position="10"/>
        <end position="17"/>
    </location>
    <ligand>
        <name>ATP</name>
        <dbReference type="ChEBI" id="CHEBI:30616"/>
    </ligand>
</feature>
<protein>
    <recommendedName>
        <fullName evidence="10">tRNA dimethylallyltransferase</fullName>
        <ecNumber evidence="10">2.5.1.75</ecNumber>
    </recommendedName>
    <alternativeName>
        <fullName evidence="10">Dimethylallyl diphosphate:tRNA dimethylallyltransferase</fullName>
        <shortName evidence="10">DMAPP:tRNA dimethylallyltransferase</shortName>
        <shortName evidence="10">DMATase</shortName>
    </alternativeName>
    <alternativeName>
        <fullName evidence="10">Isopentenyl-diphosphate:tRNA isopentenyltransferase</fullName>
        <shortName evidence="10">IPP transferase</shortName>
        <shortName evidence="10">IPPT</shortName>
        <shortName evidence="10">IPTase</shortName>
    </alternativeName>
</protein>
<evidence type="ECO:0000256" key="13">
    <source>
        <dbReference type="RuleBase" id="RU003785"/>
    </source>
</evidence>
<comment type="subunit">
    <text evidence="10">Monomer.</text>
</comment>
<sequence length="318" mass="37124">MKKPIIILTGPTAVGKTKASIELAKKIGGEIISADSMQVYKYMDIGSAKIRSEEMQGVPHYLIDELEPDEEFHVVRFQEMAKQAMEKIYANGHIPIVVGGTGFYIQALLYDIDFTESNEDSSYREELERLAKEKGAQYLHEELRKVDEKSAETIHANNVKRVIRALEFFKQTGQKISEHNETERTKESPYDFCYFVLTDDRKLLYDRINLRVDQMVQDGLLQEVQSLKERGYTKDMVSMQGLGYKEILDYLDGDCTLEEAIYILKRDTRHFAKRQLTWFRRERDVIWIDKSQYDHNEAKVVDVIITKIQERIPYICLK</sequence>
<gene>
    <name evidence="10 14" type="primary">miaA</name>
    <name evidence="14" type="ORF">CNLFYP112_00946</name>
</gene>
<dbReference type="PANTHER" id="PTHR11088">
    <property type="entry name" value="TRNA DIMETHYLALLYLTRANSFERASE"/>
    <property type="match status" value="1"/>
</dbReference>
<dbReference type="InterPro" id="IPR039657">
    <property type="entry name" value="Dimethylallyltransferase"/>
</dbReference>
<evidence type="ECO:0000313" key="14">
    <source>
        <dbReference type="EMBL" id="VYT40490.1"/>
    </source>
</evidence>
<evidence type="ECO:0000256" key="9">
    <source>
        <dbReference type="ARBA" id="ARBA00049563"/>
    </source>
</evidence>
<accession>A0A6N2WE00</accession>
<dbReference type="FunFam" id="1.10.20.140:FF:000001">
    <property type="entry name" value="tRNA dimethylallyltransferase"/>
    <property type="match status" value="1"/>
</dbReference>
<comment type="similarity">
    <text evidence="3 10 13">Belongs to the IPP transferase family.</text>
</comment>
<keyword evidence="4 10" id="KW-0808">Transferase</keyword>
<dbReference type="HAMAP" id="MF_00185">
    <property type="entry name" value="IPP_trans"/>
    <property type="match status" value="1"/>
</dbReference>
<dbReference type="GO" id="GO:0005524">
    <property type="term" value="F:ATP binding"/>
    <property type="evidence" value="ECO:0007669"/>
    <property type="project" value="UniProtKB-UniRule"/>
</dbReference>
<feature type="site" description="Interaction with substrate tRNA" evidence="10">
    <location>
        <position position="101"/>
    </location>
</feature>
<dbReference type="EC" id="2.5.1.75" evidence="10"/>
<dbReference type="EMBL" id="CACRTG010000046">
    <property type="protein sequence ID" value="VYT40490.1"/>
    <property type="molecule type" value="Genomic_DNA"/>
</dbReference>
<evidence type="ECO:0000256" key="2">
    <source>
        <dbReference type="ARBA" id="ARBA00003213"/>
    </source>
</evidence>
<keyword evidence="7 10" id="KW-0067">ATP-binding</keyword>
<evidence type="ECO:0000256" key="8">
    <source>
        <dbReference type="ARBA" id="ARBA00022842"/>
    </source>
</evidence>
<evidence type="ECO:0000256" key="12">
    <source>
        <dbReference type="RuleBase" id="RU003784"/>
    </source>
</evidence>
<keyword evidence="8 10" id="KW-0460">Magnesium</keyword>
<dbReference type="GO" id="GO:0052381">
    <property type="term" value="F:tRNA dimethylallyltransferase activity"/>
    <property type="evidence" value="ECO:0007669"/>
    <property type="project" value="UniProtKB-UniRule"/>
</dbReference>
<feature type="binding site" evidence="10">
    <location>
        <begin position="12"/>
        <end position="17"/>
    </location>
    <ligand>
        <name>substrate</name>
    </ligand>
</feature>
<dbReference type="GO" id="GO:0006400">
    <property type="term" value="P:tRNA modification"/>
    <property type="evidence" value="ECO:0007669"/>
    <property type="project" value="TreeGrafter"/>
</dbReference>
<feature type="region of interest" description="Interaction with substrate tRNA" evidence="10">
    <location>
        <begin position="35"/>
        <end position="38"/>
    </location>
</feature>
<keyword evidence="6 10" id="KW-0547">Nucleotide-binding</keyword>
<evidence type="ECO:0000256" key="10">
    <source>
        <dbReference type="HAMAP-Rule" id="MF_00185"/>
    </source>
</evidence>
<dbReference type="Gene3D" id="1.10.20.140">
    <property type="match status" value="1"/>
</dbReference>
<dbReference type="Pfam" id="PF01715">
    <property type="entry name" value="IPPT"/>
    <property type="match status" value="1"/>
</dbReference>
<comment type="cofactor">
    <cofactor evidence="1 10">
        <name>Mg(2+)</name>
        <dbReference type="ChEBI" id="CHEBI:18420"/>
    </cofactor>
</comment>
<comment type="function">
    <text evidence="2 10 12">Catalyzes the transfer of a dimethylallyl group onto the adenine at position 37 in tRNAs that read codons beginning with uridine, leading to the formation of N6-(dimethylallyl)adenosine (i(6)A).</text>
</comment>
<dbReference type="NCBIfam" id="TIGR00174">
    <property type="entry name" value="miaA"/>
    <property type="match status" value="1"/>
</dbReference>
<dbReference type="AlphaFoldDB" id="A0A6N2WE00"/>
<reference evidence="14" key="1">
    <citation type="submission" date="2019-11" db="EMBL/GenBank/DDBJ databases">
        <authorList>
            <person name="Feng L."/>
        </authorList>
    </citation>
    <scope>NUCLEOTIDE SEQUENCE</scope>
    <source>
        <strain evidence="14">CnexileLFYP112</strain>
    </source>
</reference>
<keyword evidence="5 10" id="KW-0819">tRNA processing</keyword>
<comment type="caution">
    <text evidence="10">Lacks conserved residue(s) required for the propagation of feature annotation.</text>
</comment>
<evidence type="ECO:0000256" key="4">
    <source>
        <dbReference type="ARBA" id="ARBA00022679"/>
    </source>
</evidence>